<feature type="region of interest" description="Disordered" evidence="1">
    <location>
        <begin position="510"/>
        <end position="530"/>
    </location>
</feature>
<organism evidence="2 3">
    <name type="scientific">Galliscardovia ingluviei</name>
    <dbReference type="NCBI Taxonomy" id="1769422"/>
    <lineage>
        <taxon>Bacteria</taxon>
        <taxon>Bacillati</taxon>
        <taxon>Actinomycetota</taxon>
        <taxon>Actinomycetes</taxon>
        <taxon>Bifidobacteriales</taxon>
        <taxon>Bifidobacteriaceae</taxon>
        <taxon>Galliscardovia</taxon>
    </lineage>
</organism>
<feature type="region of interest" description="Disordered" evidence="1">
    <location>
        <begin position="1"/>
        <end position="20"/>
    </location>
</feature>
<evidence type="ECO:0000313" key="2">
    <source>
        <dbReference type="EMBL" id="GGI12982.1"/>
    </source>
</evidence>
<dbReference type="AlphaFoldDB" id="A0A8J3EXB4"/>
<proteinExistence type="predicted"/>
<feature type="region of interest" description="Disordered" evidence="1">
    <location>
        <begin position="389"/>
        <end position="487"/>
    </location>
</feature>
<accession>A0A8J3EXB4</accession>
<dbReference type="EMBL" id="BMDH01000001">
    <property type="protein sequence ID" value="GGI12982.1"/>
    <property type="molecule type" value="Genomic_DNA"/>
</dbReference>
<evidence type="ECO:0000313" key="3">
    <source>
        <dbReference type="Proteomes" id="UP000619536"/>
    </source>
</evidence>
<evidence type="ECO:0000256" key="1">
    <source>
        <dbReference type="SAM" id="MobiDB-lite"/>
    </source>
</evidence>
<dbReference type="NCBIfam" id="TIGR03544">
    <property type="entry name" value="DivI1A_domain"/>
    <property type="match status" value="1"/>
</dbReference>
<sequence>MAKASEQEHNGSTLARAGKRKWGYDTSQVDEFLERVHALYEEDEPKISQSDIQNTAFSLQKNGYVISQVDAALHRLENAVVDKQTQWDVAQAGRVAWQAQTQSLAQTLLPRASRAAKQRFADGPARKPSYDRKQVDRFVDQIVGKLNRELGFDEQPQDNETAQADSQITASSIANVIFTQRKGKHGYAERQVDAYLNRAIQVFSRLESYARLEESLDHIEESRDAEQQSDAFDAATQALHPVVPLFPQATVEGQREEEHPEFGYVSQYSATQTLADGATQARQQTSIFNAAATTEASVSNVPAQDVRDASSSISSLTDDESNSFEALRRQEQAIFNQDAQSEPSQQSAMQQFSVDKVSQSEAQSVLQSNASQPAVAQPPVFAPANFEFSTQQPQSQRNDEAKYQEEPEQEGERTTSFTPIFDDPEFGSASSVQQQDAAQQQSSTAHESTSADIREEAANQASEKVDAQAQGAEEHQHQDQDASSAAPIDDDYFTKLLGMDSIESNDFHIPNLVFPSADTPEEDAAQPRLS</sequence>
<reference evidence="2" key="2">
    <citation type="submission" date="2020-09" db="EMBL/GenBank/DDBJ databases">
        <authorList>
            <person name="Sun Q."/>
            <person name="Sedlacek I."/>
        </authorList>
    </citation>
    <scope>NUCLEOTIDE SEQUENCE</scope>
    <source>
        <strain evidence="2">CCM 8606</strain>
    </source>
</reference>
<dbReference type="Proteomes" id="UP000619536">
    <property type="component" value="Unassembled WGS sequence"/>
</dbReference>
<keyword evidence="3" id="KW-1185">Reference proteome</keyword>
<gene>
    <name evidence="2" type="ORF">GCM10007377_03680</name>
</gene>
<dbReference type="NCBIfam" id="TIGR03543">
    <property type="entry name" value="divI1A_rptt_fam"/>
    <property type="match status" value="1"/>
</dbReference>
<protein>
    <submittedName>
        <fullName evidence="2">DivIVA domain-containing protein</fullName>
    </submittedName>
</protein>
<comment type="caution">
    <text evidence="2">The sequence shown here is derived from an EMBL/GenBank/DDBJ whole genome shotgun (WGS) entry which is preliminary data.</text>
</comment>
<feature type="region of interest" description="Disordered" evidence="1">
    <location>
        <begin position="294"/>
        <end position="323"/>
    </location>
</feature>
<feature type="compositionally biased region" description="Low complexity" evidence="1">
    <location>
        <begin position="428"/>
        <end position="445"/>
    </location>
</feature>
<dbReference type="InterPro" id="IPR019933">
    <property type="entry name" value="DivIVA_domain"/>
</dbReference>
<dbReference type="RefSeq" id="WP_188354533.1">
    <property type="nucleotide sequence ID" value="NZ_BMDH01000001.1"/>
</dbReference>
<feature type="compositionally biased region" description="Basic and acidic residues" evidence="1">
    <location>
        <begin position="397"/>
        <end position="413"/>
    </location>
</feature>
<reference evidence="2" key="1">
    <citation type="journal article" date="2014" name="Int. J. Syst. Evol. Microbiol.">
        <title>Complete genome sequence of Corynebacterium casei LMG S-19264T (=DSM 44701T), isolated from a smear-ripened cheese.</title>
        <authorList>
            <consortium name="US DOE Joint Genome Institute (JGI-PGF)"/>
            <person name="Walter F."/>
            <person name="Albersmeier A."/>
            <person name="Kalinowski J."/>
            <person name="Ruckert C."/>
        </authorList>
    </citation>
    <scope>NUCLEOTIDE SEQUENCE</scope>
    <source>
        <strain evidence="2">CCM 8606</strain>
    </source>
</reference>
<dbReference type="Gene3D" id="6.10.250.660">
    <property type="match status" value="1"/>
</dbReference>
<name>A0A8J3EXB4_9BIFI</name>
<dbReference type="InterPro" id="IPR019932">
    <property type="entry name" value="CHP03543"/>
</dbReference>